<evidence type="ECO:0000256" key="7">
    <source>
        <dbReference type="ARBA" id="ARBA00038093"/>
    </source>
</evidence>
<name>A0A2M8GM40_9BACT</name>
<keyword evidence="3" id="KW-0540">Nuclease</keyword>
<dbReference type="PANTHER" id="PTHR33653">
    <property type="entry name" value="RIBONUCLEASE VAPC2"/>
    <property type="match status" value="1"/>
</dbReference>
<gene>
    <name evidence="9" type="ORF">CO007_03745</name>
</gene>
<dbReference type="GO" id="GO:0046872">
    <property type="term" value="F:metal ion binding"/>
    <property type="evidence" value="ECO:0007669"/>
    <property type="project" value="UniProtKB-KW"/>
</dbReference>
<dbReference type="Proteomes" id="UP000229370">
    <property type="component" value="Unassembled WGS sequence"/>
</dbReference>
<evidence type="ECO:0000256" key="1">
    <source>
        <dbReference type="ARBA" id="ARBA00001946"/>
    </source>
</evidence>
<feature type="domain" description="PIN" evidence="8">
    <location>
        <begin position="3"/>
        <end position="125"/>
    </location>
</feature>
<comment type="cofactor">
    <cofactor evidence="1">
        <name>Mg(2+)</name>
        <dbReference type="ChEBI" id="CHEBI:18420"/>
    </cofactor>
</comment>
<comment type="similarity">
    <text evidence="7">Belongs to the PINc/VapC protein family.</text>
</comment>
<evidence type="ECO:0000256" key="2">
    <source>
        <dbReference type="ARBA" id="ARBA00022649"/>
    </source>
</evidence>
<dbReference type="CDD" id="cd09881">
    <property type="entry name" value="PIN_VapC4-5_FitB-like"/>
    <property type="match status" value="1"/>
</dbReference>
<dbReference type="PANTHER" id="PTHR33653:SF1">
    <property type="entry name" value="RIBONUCLEASE VAPC2"/>
    <property type="match status" value="1"/>
</dbReference>
<evidence type="ECO:0000313" key="10">
    <source>
        <dbReference type="Proteomes" id="UP000229370"/>
    </source>
</evidence>
<accession>A0A2M8GM40</accession>
<protein>
    <recommendedName>
        <fullName evidence="8">PIN domain-containing protein</fullName>
    </recommendedName>
</protein>
<sequence length="130" mass="15083">MSYLVDSDVVIDFLNKIPTAVNFFKKNLNSEILLSVISWLEIVYGFKKSNSVKKLKLFQEFIRDNQIVTLPVDEKMAGEYLNLRISLEEKKVPLSDFDLLIAATAFVNNLTLVTRNTKHFKRIKKLKLFI</sequence>
<dbReference type="Pfam" id="PF01850">
    <property type="entry name" value="PIN"/>
    <property type="match status" value="1"/>
</dbReference>
<keyword evidence="2" id="KW-1277">Toxin-antitoxin system</keyword>
<dbReference type="Gene3D" id="3.40.50.1010">
    <property type="entry name" value="5'-nuclease"/>
    <property type="match status" value="1"/>
</dbReference>
<evidence type="ECO:0000313" key="9">
    <source>
        <dbReference type="EMBL" id="PJC81614.1"/>
    </source>
</evidence>
<dbReference type="GO" id="GO:0016787">
    <property type="term" value="F:hydrolase activity"/>
    <property type="evidence" value="ECO:0007669"/>
    <property type="project" value="UniProtKB-KW"/>
</dbReference>
<reference evidence="10" key="1">
    <citation type="submission" date="2017-09" db="EMBL/GenBank/DDBJ databases">
        <title>Depth-based differentiation of microbial function through sediment-hosted aquifers and enrichment of novel symbionts in the deep terrestrial subsurface.</title>
        <authorList>
            <person name="Probst A.J."/>
            <person name="Ladd B."/>
            <person name="Jarett J.K."/>
            <person name="Geller-Mcgrath D.E."/>
            <person name="Sieber C.M.K."/>
            <person name="Emerson J.B."/>
            <person name="Anantharaman K."/>
            <person name="Thomas B.C."/>
            <person name="Malmstrom R."/>
            <person name="Stieglmeier M."/>
            <person name="Klingl A."/>
            <person name="Woyke T."/>
            <person name="Ryan C.M."/>
            <person name="Banfield J.F."/>
        </authorList>
    </citation>
    <scope>NUCLEOTIDE SEQUENCE [LARGE SCALE GENOMIC DNA]</scope>
</reference>
<dbReference type="EMBL" id="PFQK01000060">
    <property type="protein sequence ID" value="PJC81614.1"/>
    <property type="molecule type" value="Genomic_DNA"/>
</dbReference>
<dbReference type="InterPro" id="IPR029060">
    <property type="entry name" value="PIN-like_dom_sf"/>
</dbReference>
<evidence type="ECO:0000256" key="3">
    <source>
        <dbReference type="ARBA" id="ARBA00022722"/>
    </source>
</evidence>
<keyword evidence="6" id="KW-0460">Magnesium</keyword>
<evidence type="ECO:0000256" key="5">
    <source>
        <dbReference type="ARBA" id="ARBA00022801"/>
    </source>
</evidence>
<evidence type="ECO:0000259" key="8">
    <source>
        <dbReference type="Pfam" id="PF01850"/>
    </source>
</evidence>
<comment type="caution">
    <text evidence="9">The sequence shown here is derived from an EMBL/GenBank/DDBJ whole genome shotgun (WGS) entry which is preliminary data.</text>
</comment>
<dbReference type="InterPro" id="IPR002716">
    <property type="entry name" value="PIN_dom"/>
</dbReference>
<proteinExistence type="inferred from homology"/>
<evidence type="ECO:0000256" key="4">
    <source>
        <dbReference type="ARBA" id="ARBA00022723"/>
    </source>
</evidence>
<dbReference type="InterPro" id="IPR050556">
    <property type="entry name" value="Type_II_TA_system_RNase"/>
</dbReference>
<keyword evidence="4" id="KW-0479">Metal-binding</keyword>
<evidence type="ECO:0000256" key="6">
    <source>
        <dbReference type="ARBA" id="ARBA00022842"/>
    </source>
</evidence>
<dbReference type="GO" id="GO:0004518">
    <property type="term" value="F:nuclease activity"/>
    <property type="evidence" value="ECO:0007669"/>
    <property type="project" value="UniProtKB-KW"/>
</dbReference>
<dbReference type="SUPFAM" id="SSF88723">
    <property type="entry name" value="PIN domain-like"/>
    <property type="match status" value="1"/>
</dbReference>
<organism evidence="9 10">
    <name type="scientific">Candidatus Roizmanbacteria bacterium CG_4_8_14_3_um_filter_36_10</name>
    <dbReference type="NCBI Taxonomy" id="1974834"/>
    <lineage>
        <taxon>Bacteria</taxon>
        <taxon>Candidatus Roizmaniibacteriota</taxon>
    </lineage>
</organism>
<keyword evidence="5" id="KW-0378">Hydrolase</keyword>
<dbReference type="AlphaFoldDB" id="A0A2M8GM40"/>